<proteinExistence type="predicted"/>
<gene>
    <name evidence="2" type="ORF">M440DRAFT_1431904</name>
</gene>
<accession>A0A2T4C1I5</accession>
<dbReference type="EMBL" id="KZ679134">
    <property type="protein sequence ID" value="PTB75427.1"/>
    <property type="molecule type" value="Genomic_DNA"/>
</dbReference>
<name>A0A2T4C1I5_TRILO</name>
<dbReference type="SUPFAM" id="SSF50685">
    <property type="entry name" value="Barwin-like endoglucanases"/>
    <property type="match status" value="1"/>
</dbReference>
<dbReference type="CDD" id="cd22191">
    <property type="entry name" value="DPBB_RlpA_EXP_N-like"/>
    <property type="match status" value="1"/>
</dbReference>
<evidence type="ECO:0000256" key="1">
    <source>
        <dbReference type="SAM" id="SignalP"/>
    </source>
</evidence>
<dbReference type="InterPro" id="IPR036908">
    <property type="entry name" value="RlpA-like_sf"/>
</dbReference>
<dbReference type="OrthoDB" id="623670at2759"/>
<dbReference type="Gene3D" id="2.40.40.10">
    <property type="entry name" value="RlpA-like domain"/>
    <property type="match status" value="1"/>
</dbReference>
<keyword evidence="3" id="KW-1185">Reference proteome</keyword>
<dbReference type="AlphaFoldDB" id="A0A2T4C1I5"/>
<feature type="signal peptide" evidence="1">
    <location>
        <begin position="1"/>
        <end position="18"/>
    </location>
</feature>
<evidence type="ECO:0000313" key="2">
    <source>
        <dbReference type="EMBL" id="PTB75427.1"/>
    </source>
</evidence>
<sequence length="161" mass="16584">MKLSLTLSTLALALTASASPISETKSAENKAAAAAAAAAISGSGTPGSIFMFGSAANCRQIFYDFGACGLSTFFADEVPASMPLVAIPSGIFDRFGEAQDNSLCAKVITMTHNGVTRQAIVADENTSSEQSIDMCLDLWQAFGGHDGDGSLITNFSWSIAA</sequence>
<reference evidence="2 3" key="1">
    <citation type="submission" date="2016-07" db="EMBL/GenBank/DDBJ databases">
        <title>Multiple horizontal gene transfer events from other fungi enriched the ability of initially mycotrophic Trichoderma (Ascomycota) to feed on dead plant biomass.</title>
        <authorList>
            <consortium name="DOE Joint Genome Institute"/>
            <person name="Aerts A."/>
            <person name="Atanasova L."/>
            <person name="Chenthamara K."/>
            <person name="Zhang J."/>
            <person name="Grujic M."/>
            <person name="Henrissat B."/>
            <person name="Kuo A."/>
            <person name="Salamov A."/>
            <person name="Lipzen A."/>
            <person name="Labutti K."/>
            <person name="Barry K."/>
            <person name="Miao Y."/>
            <person name="Rahimi M.J."/>
            <person name="Shen Q."/>
            <person name="Grigoriev I.V."/>
            <person name="Kubicek C.P."/>
            <person name="Druzhinina I.S."/>
        </authorList>
    </citation>
    <scope>NUCLEOTIDE SEQUENCE [LARGE SCALE GENOMIC DNA]</scope>
    <source>
        <strain evidence="2 3">ATCC 18648</strain>
    </source>
</reference>
<keyword evidence="1" id="KW-0732">Signal</keyword>
<protein>
    <recommendedName>
        <fullName evidence="4">Ecp2 effector protein domain-containing protein</fullName>
    </recommendedName>
</protein>
<evidence type="ECO:0008006" key="4">
    <source>
        <dbReference type="Google" id="ProtNLM"/>
    </source>
</evidence>
<organism evidence="2 3">
    <name type="scientific">Trichoderma longibrachiatum ATCC 18648</name>
    <dbReference type="NCBI Taxonomy" id="983965"/>
    <lineage>
        <taxon>Eukaryota</taxon>
        <taxon>Fungi</taxon>
        <taxon>Dikarya</taxon>
        <taxon>Ascomycota</taxon>
        <taxon>Pezizomycotina</taxon>
        <taxon>Sordariomycetes</taxon>
        <taxon>Hypocreomycetidae</taxon>
        <taxon>Hypocreales</taxon>
        <taxon>Hypocreaceae</taxon>
        <taxon>Trichoderma</taxon>
    </lineage>
</organism>
<feature type="chain" id="PRO_5015492347" description="Ecp2 effector protein domain-containing protein" evidence="1">
    <location>
        <begin position="19"/>
        <end position="161"/>
    </location>
</feature>
<evidence type="ECO:0000313" key="3">
    <source>
        <dbReference type="Proteomes" id="UP000240760"/>
    </source>
</evidence>
<dbReference type="Proteomes" id="UP000240760">
    <property type="component" value="Unassembled WGS sequence"/>
</dbReference>